<dbReference type="PANTHER" id="PTHR42781">
    <property type="entry name" value="SPERMIDINE/PUTRESCINE IMPORT ATP-BINDING PROTEIN POTA"/>
    <property type="match status" value="1"/>
</dbReference>
<dbReference type="AlphaFoldDB" id="A0A368V1E0"/>
<keyword evidence="1" id="KW-0813">Transport</keyword>
<evidence type="ECO:0000256" key="4">
    <source>
        <dbReference type="ARBA" id="ARBA00022741"/>
    </source>
</evidence>
<keyword evidence="4" id="KW-0547">Nucleotide-binding</keyword>
<evidence type="ECO:0000256" key="6">
    <source>
        <dbReference type="ARBA" id="ARBA00022967"/>
    </source>
</evidence>
<keyword evidence="5 10" id="KW-0067">ATP-binding</keyword>
<dbReference type="RefSeq" id="WP_113879752.1">
    <property type="nucleotide sequence ID" value="NZ_QNSA01000005.1"/>
</dbReference>
<evidence type="ECO:0000313" key="9">
    <source>
        <dbReference type="EMBL" id="RBP74147.1"/>
    </source>
</evidence>
<keyword evidence="2" id="KW-1003">Cell membrane</keyword>
<dbReference type="GO" id="GO:0005524">
    <property type="term" value="F:ATP binding"/>
    <property type="evidence" value="ECO:0007669"/>
    <property type="project" value="UniProtKB-KW"/>
</dbReference>
<dbReference type="PANTHER" id="PTHR42781:SF1">
    <property type="entry name" value="THIAMINE IMPORT ATP-BINDING PROTEIN THIQ"/>
    <property type="match status" value="1"/>
</dbReference>
<organism evidence="10 11">
    <name type="scientific">Marinobacter nauticus</name>
    <name type="common">Marinobacter hydrocarbonoclasticus</name>
    <name type="synonym">Marinobacter aquaeolei</name>
    <dbReference type="NCBI Taxonomy" id="2743"/>
    <lineage>
        <taxon>Bacteria</taxon>
        <taxon>Pseudomonadati</taxon>
        <taxon>Pseudomonadota</taxon>
        <taxon>Gammaproteobacteria</taxon>
        <taxon>Pseudomonadales</taxon>
        <taxon>Marinobacteraceae</taxon>
        <taxon>Marinobacter</taxon>
    </lineage>
</organism>
<dbReference type="Pfam" id="PF00005">
    <property type="entry name" value="ABC_tran"/>
    <property type="match status" value="1"/>
</dbReference>
<dbReference type="InterPro" id="IPR003593">
    <property type="entry name" value="AAA+_ATPase"/>
</dbReference>
<dbReference type="EMBL" id="QPJB01000005">
    <property type="protein sequence ID" value="RCW34896.1"/>
    <property type="molecule type" value="Genomic_DNA"/>
</dbReference>
<keyword evidence="12" id="KW-1185">Reference proteome</keyword>
<name>A0A368V1E0_MARNT</name>
<gene>
    <name evidence="10" type="ORF">DET51_105272</name>
    <name evidence="9" type="ORF">DET64_105273</name>
</gene>
<evidence type="ECO:0000256" key="2">
    <source>
        <dbReference type="ARBA" id="ARBA00022475"/>
    </source>
</evidence>
<evidence type="ECO:0000256" key="7">
    <source>
        <dbReference type="ARBA" id="ARBA00023136"/>
    </source>
</evidence>
<proteinExistence type="predicted"/>
<evidence type="ECO:0000313" key="12">
    <source>
        <dbReference type="Proteomes" id="UP000253065"/>
    </source>
</evidence>
<dbReference type="EMBL" id="QNSA01000005">
    <property type="protein sequence ID" value="RBP74147.1"/>
    <property type="molecule type" value="Genomic_DNA"/>
</dbReference>
<dbReference type="Proteomes" id="UP000253065">
    <property type="component" value="Unassembled WGS sequence"/>
</dbReference>
<comment type="caution">
    <text evidence="10">The sequence shown here is derived from an EMBL/GenBank/DDBJ whole genome shotgun (WGS) entry which is preliminary data.</text>
</comment>
<dbReference type="PROSITE" id="PS00211">
    <property type="entry name" value="ABC_TRANSPORTER_1"/>
    <property type="match status" value="1"/>
</dbReference>
<evidence type="ECO:0000256" key="3">
    <source>
        <dbReference type="ARBA" id="ARBA00022519"/>
    </source>
</evidence>
<sequence>MLEIKDLAFEYGPDGHLWRFDFSVPAGECLAIQGPSGSGKSTLLSLVAGFLPPASGRILWQDKPIHLLKPWQRPVTSVFQEHNLFEHLDVFTNIGLGIHPGLKLDESQRQAIEAGLERTGLAGFGPRMPGELSGGQRQRVALLRAILRRQPLLLLDEPMTGLDTETRKILYAMLLEEKARGITLLLASHDEEERRILADSHRNL</sequence>
<keyword evidence="7" id="KW-0472">Membrane</keyword>
<dbReference type="PROSITE" id="PS50893">
    <property type="entry name" value="ABC_TRANSPORTER_2"/>
    <property type="match status" value="1"/>
</dbReference>
<dbReference type="InterPro" id="IPR050093">
    <property type="entry name" value="ABC_SmlMolc_Importer"/>
</dbReference>
<dbReference type="InterPro" id="IPR003439">
    <property type="entry name" value="ABC_transporter-like_ATP-bd"/>
</dbReference>
<dbReference type="GO" id="GO:0016887">
    <property type="term" value="F:ATP hydrolysis activity"/>
    <property type="evidence" value="ECO:0007669"/>
    <property type="project" value="InterPro"/>
</dbReference>
<keyword evidence="3" id="KW-0997">Cell inner membrane</keyword>
<evidence type="ECO:0000313" key="10">
    <source>
        <dbReference type="EMBL" id="RCW34896.1"/>
    </source>
</evidence>
<dbReference type="Gene3D" id="3.40.50.300">
    <property type="entry name" value="P-loop containing nucleotide triphosphate hydrolases"/>
    <property type="match status" value="1"/>
</dbReference>
<dbReference type="Proteomes" id="UP000252795">
    <property type="component" value="Unassembled WGS sequence"/>
</dbReference>
<evidence type="ECO:0000256" key="1">
    <source>
        <dbReference type="ARBA" id="ARBA00022448"/>
    </source>
</evidence>
<dbReference type="InterPro" id="IPR017871">
    <property type="entry name" value="ABC_transporter-like_CS"/>
</dbReference>
<reference evidence="10 11" key="1">
    <citation type="submission" date="2018-07" db="EMBL/GenBank/DDBJ databases">
        <title>Freshwater and sediment microbial communities from various areas in North America, analyzing microbe dynamics in response to fracking.</title>
        <authorList>
            <person name="Lamendella R."/>
        </authorList>
    </citation>
    <scope>NUCLEOTIDE SEQUENCE [LARGE SCALE GENOMIC DNA]</scope>
    <source>
        <strain evidence="10 11">114E</strain>
        <strain evidence="9 12">114E_o</strain>
    </source>
</reference>
<evidence type="ECO:0000313" key="11">
    <source>
        <dbReference type="Proteomes" id="UP000252795"/>
    </source>
</evidence>
<evidence type="ECO:0000259" key="8">
    <source>
        <dbReference type="PROSITE" id="PS50893"/>
    </source>
</evidence>
<dbReference type="SUPFAM" id="SSF52540">
    <property type="entry name" value="P-loop containing nucleoside triphosphate hydrolases"/>
    <property type="match status" value="1"/>
</dbReference>
<keyword evidence="6" id="KW-1278">Translocase</keyword>
<accession>A0A368V1E0</accession>
<dbReference type="SMART" id="SM00382">
    <property type="entry name" value="AAA"/>
    <property type="match status" value="1"/>
</dbReference>
<evidence type="ECO:0000256" key="5">
    <source>
        <dbReference type="ARBA" id="ARBA00022840"/>
    </source>
</evidence>
<feature type="domain" description="ABC transporter" evidence="8">
    <location>
        <begin position="2"/>
        <end position="204"/>
    </location>
</feature>
<dbReference type="InterPro" id="IPR027417">
    <property type="entry name" value="P-loop_NTPase"/>
</dbReference>
<protein>
    <submittedName>
        <fullName evidence="10">Thiamine transport system ATP-binding protein</fullName>
    </submittedName>
</protein>